<evidence type="ECO:0000256" key="2">
    <source>
        <dbReference type="ARBA" id="ARBA00010145"/>
    </source>
</evidence>
<feature type="transmembrane region" description="Helical" evidence="8">
    <location>
        <begin position="97"/>
        <end position="116"/>
    </location>
</feature>
<feature type="transmembrane region" description="Helical" evidence="8">
    <location>
        <begin position="194"/>
        <end position="214"/>
    </location>
</feature>
<keyword evidence="3" id="KW-0813">Transport</keyword>
<feature type="transmembrane region" description="Helical" evidence="8">
    <location>
        <begin position="34"/>
        <end position="53"/>
    </location>
</feature>
<evidence type="ECO:0000256" key="4">
    <source>
        <dbReference type="ARBA" id="ARBA00022475"/>
    </source>
</evidence>
<evidence type="ECO:0000256" key="5">
    <source>
        <dbReference type="ARBA" id="ARBA00022692"/>
    </source>
</evidence>
<organism evidence="9 10">
    <name type="scientific">Nocardiopsis suaedae</name>
    <dbReference type="NCBI Taxonomy" id="3018444"/>
    <lineage>
        <taxon>Bacteria</taxon>
        <taxon>Bacillati</taxon>
        <taxon>Actinomycetota</taxon>
        <taxon>Actinomycetes</taxon>
        <taxon>Streptosporangiales</taxon>
        <taxon>Nocardiopsidaceae</taxon>
        <taxon>Nocardiopsis</taxon>
    </lineage>
</organism>
<keyword evidence="10" id="KW-1185">Reference proteome</keyword>
<dbReference type="PANTHER" id="PTHR36838:SF3">
    <property type="entry name" value="TRANSPORTER AUXIN EFFLUX CARRIER EC FAMILY"/>
    <property type="match status" value="1"/>
</dbReference>
<evidence type="ECO:0000256" key="3">
    <source>
        <dbReference type="ARBA" id="ARBA00022448"/>
    </source>
</evidence>
<protein>
    <submittedName>
        <fullName evidence="9">AEC family transporter</fullName>
    </submittedName>
</protein>
<evidence type="ECO:0000256" key="1">
    <source>
        <dbReference type="ARBA" id="ARBA00004651"/>
    </source>
</evidence>
<keyword evidence="4" id="KW-1003">Cell membrane</keyword>
<evidence type="ECO:0000256" key="8">
    <source>
        <dbReference type="SAM" id="Phobius"/>
    </source>
</evidence>
<dbReference type="EMBL" id="JAQFWP010000002">
    <property type="protein sequence ID" value="MDA2803300.1"/>
    <property type="molecule type" value="Genomic_DNA"/>
</dbReference>
<name>A0ABT4TFU7_9ACTN</name>
<keyword evidence="7 8" id="KW-0472">Membrane</keyword>
<dbReference type="RefSeq" id="WP_270675628.1">
    <property type="nucleotide sequence ID" value="NZ_JAQFWP010000002.1"/>
</dbReference>
<dbReference type="InterPro" id="IPR004776">
    <property type="entry name" value="Mem_transp_PIN-like"/>
</dbReference>
<feature type="transmembrane region" description="Helical" evidence="8">
    <location>
        <begin position="163"/>
        <end position="182"/>
    </location>
</feature>
<proteinExistence type="inferred from homology"/>
<feature type="transmembrane region" description="Helical" evidence="8">
    <location>
        <begin position="287"/>
        <end position="306"/>
    </location>
</feature>
<dbReference type="Pfam" id="PF03547">
    <property type="entry name" value="Mem_trans"/>
    <property type="match status" value="1"/>
</dbReference>
<comment type="caution">
    <text evidence="9">The sequence shown here is derived from an EMBL/GenBank/DDBJ whole genome shotgun (WGS) entry which is preliminary data.</text>
</comment>
<keyword evidence="6 8" id="KW-1133">Transmembrane helix</keyword>
<dbReference type="Gene3D" id="1.20.1530.20">
    <property type="match status" value="1"/>
</dbReference>
<feature type="transmembrane region" description="Helical" evidence="8">
    <location>
        <begin position="6"/>
        <end position="22"/>
    </location>
</feature>
<keyword evidence="5 8" id="KW-0812">Transmembrane</keyword>
<reference evidence="9" key="1">
    <citation type="submission" date="2023-01" db="EMBL/GenBank/DDBJ databases">
        <title>Draft genome sequence of Nocardiopsis sp. LSu2-4 isolated from halophytes.</title>
        <authorList>
            <person name="Duangmal K."/>
            <person name="Chantavorakit T."/>
        </authorList>
    </citation>
    <scope>NUCLEOTIDE SEQUENCE</scope>
    <source>
        <strain evidence="9">LSu2-4</strain>
    </source>
</reference>
<gene>
    <name evidence="9" type="ORF">O4U47_02145</name>
</gene>
<feature type="transmembrane region" description="Helical" evidence="8">
    <location>
        <begin position="255"/>
        <end position="275"/>
    </location>
</feature>
<evidence type="ECO:0000256" key="7">
    <source>
        <dbReference type="ARBA" id="ARBA00023136"/>
    </source>
</evidence>
<dbReference type="Proteomes" id="UP001165685">
    <property type="component" value="Unassembled WGS sequence"/>
</dbReference>
<evidence type="ECO:0000256" key="6">
    <source>
        <dbReference type="ARBA" id="ARBA00022989"/>
    </source>
</evidence>
<feature type="transmembrane region" description="Helical" evidence="8">
    <location>
        <begin position="226"/>
        <end position="249"/>
    </location>
</feature>
<feature type="transmembrane region" description="Helical" evidence="8">
    <location>
        <begin position="59"/>
        <end position="85"/>
    </location>
</feature>
<dbReference type="InterPro" id="IPR038770">
    <property type="entry name" value="Na+/solute_symporter_sf"/>
</dbReference>
<comment type="similarity">
    <text evidence="2">Belongs to the auxin efflux carrier (TC 2.A.69) family.</text>
</comment>
<evidence type="ECO:0000313" key="10">
    <source>
        <dbReference type="Proteomes" id="UP001165685"/>
    </source>
</evidence>
<comment type="subcellular location">
    <subcellularLocation>
        <location evidence="1">Cell membrane</location>
        <topology evidence="1">Multi-pass membrane protein</topology>
    </subcellularLocation>
</comment>
<evidence type="ECO:0000313" key="9">
    <source>
        <dbReference type="EMBL" id="MDA2803300.1"/>
    </source>
</evidence>
<accession>A0ABT4TFU7</accession>
<sequence>MGGVITGFGVIASIIAAGYVLGRRDALGANGREVLTRLAFSVATPALLFTILSESDPSALFSAPLAVTALSMAAAAALFALVALVGRWGARTAGMGALCSSYVNAGNLGIPIASYVLGDAALVAPVLLLQQLVVTPVAVTLLDAGSRREGGRTGVLTVLTTPLRNPIAVAALSGVAVAVTGITVPDPLMQPFELVGSMSVPAVLLALGISLHGSPVPARGPERRHVLLAVVLKSLAQPAAAWAIGTWLFHLDGELLFAVVVLAALPTAQNMYTYASRYGVATRMVREAVLLSTIATFPVLVGIALMHG</sequence>
<dbReference type="PANTHER" id="PTHR36838">
    <property type="entry name" value="AUXIN EFFLUX CARRIER FAMILY PROTEIN"/>
    <property type="match status" value="1"/>
</dbReference>
<feature type="transmembrane region" description="Helical" evidence="8">
    <location>
        <begin position="122"/>
        <end position="142"/>
    </location>
</feature>